<dbReference type="EMBL" id="GBXI01008304">
    <property type="protein sequence ID" value="JAD05988.1"/>
    <property type="molecule type" value="Transcribed_RNA"/>
</dbReference>
<dbReference type="Gene3D" id="3.30.565.10">
    <property type="entry name" value="Histidine kinase-like ATPase, C-terminal domain"/>
    <property type="match status" value="1"/>
</dbReference>
<dbReference type="NCBIfam" id="TIGR00585">
    <property type="entry name" value="mutl"/>
    <property type="match status" value="1"/>
</dbReference>
<evidence type="ECO:0000256" key="3">
    <source>
        <dbReference type="SAM" id="MobiDB-lite"/>
    </source>
</evidence>
<evidence type="ECO:0000256" key="1">
    <source>
        <dbReference type="ARBA" id="ARBA00006082"/>
    </source>
</evidence>
<dbReference type="Pfam" id="PF13589">
    <property type="entry name" value="HATPase_c_3"/>
    <property type="match status" value="1"/>
</dbReference>
<reference evidence="7" key="2">
    <citation type="journal article" date="2015" name="Gigascience">
        <title>Reconstructing a comprehensive transcriptome assembly of a white-pupal translocated strain of the pest fruit fly Bactrocera cucurbitae.</title>
        <authorList>
            <person name="Sim S.B."/>
            <person name="Calla B."/>
            <person name="Hall B."/>
            <person name="DeRego T."/>
            <person name="Geib S.M."/>
        </authorList>
    </citation>
    <scope>NUCLEOTIDE SEQUENCE</scope>
</reference>
<dbReference type="InterPro" id="IPR042120">
    <property type="entry name" value="MutL_C_dimsub"/>
</dbReference>
<sequence>MAEEIIYEPTKVESGEIKAIAKDAVHRICAGQVVLTLAVAVKELVENSIDAGASLVEIKLREHGLESLEVSDNGTGVREKDLEAMTAKYHTSKIKDFVDLQNVETFGFRGEALSSLCALSDLLVLTRHASQEVGVRMELDHQGKIKKRTLCARGVGTTVTLTNLFATLPVRRRDFTRNVRKEFTKMCQILQAYCLVARGVRIICTNQNAKGTKMVVMQTHGSRDVLANVGAVFGNRQASELLPLKSIFGGDQALTEDGLRAELQSELGTDDSMQITAEDVAQLNANNFKLEGYVSSCNHGAGRSSKDRQYFYINSRPCDPKSISKIVNETYHRYNSHQYPFIFLNIVISRSDVDVNLTPDKRQLLIHNEKILLIAIKKAMLSTYGNLPSTYKLQNSTIVSMCGNNKDNGQNEDVKEKEASEDTTENTPISSSQRFMDVLSQWKKTGDTVGIAPQVSQKRKYPDEVEVRTLKLKKIHEYLNRENTKDCDMPKEFKVQSESDDDEANQTAKPNIPNVVMKEKSALDNSVLDLQGLSKESMEFDSLTEKTLERPDREVLSVKPESISHLVENGWSKVDNVVNSENENSEGECEDDSEKCSQIPAPAAVILDDSQIDAEFTSKFYSTGIMRITLSEIERNIKAEEKLKTEIKQSNRVKLERLRFKSEINPSQNLKAEEELEREISKDTFAKMEILGQFNLGFIIVKLDTDLFIIDQHATDEKYNFEMLQRTTVMQSQPLAVPQPLELTAANEMLLLDHLSVFEKNGFKFEINENATPTKRVKLLCKPSSQRWEFGKEDIDELLFMLQDAPAGSVCRPSRIRDMFASRACRKSVMIGTALKHATMKKLVTHMGEIEQPWDYVSWFPMLCVILMASFIIFFNVGLGPIPFFIGTELFELPPRTVAMATGNFSCWTGNFLIGMCFPPVESLIGPFCFLPCGGVCIYCFLLTWRYVPETRGFEPSDVKPLMVNGLKSKVT</sequence>
<feature type="region of interest" description="Disordered" evidence="3">
    <location>
        <begin position="403"/>
        <end position="430"/>
    </location>
</feature>
<feature type="transmembrane region" description="Helical" evidence="4">
    <location>
        <begin position="859"/>
        <end position="886"/>
    </location>
</feature>
<dbReference type="GO" id="GO:0140664">
    <property type="term" value="F:ATP-dependent DNA damage sensor activity"/>
    <property type="evidence" value="ECO:0007669"/>
    <property type="project" value="InterPro"/>
</dbReference>
<dbReference type="InterPro" id="IPR013507">
    <property type="entry name" value="DNA_mismatch_S5_2-like"/>
</dbReference>
<dbReference type="SUPFAM" id="SSF55874">
    <property type="entry name" value="ATPase domain of HSP90 chaperone/DNA topoisomerase II/histidine kinase"/>
    <property type="match status" value="1"/>
</dbReference>
<dbReference type="GO" id="GO:0030983">
    <property type="term" value="F:mismatched DNA binding"/>
    <property type="evidence" value="ECO:0007669"/>
    <property type="project" value="InterPro"/>
</dbReference>
<dbReference type="FunFam" id="3.30.565.10:FF:000014">
    <property type="entry name" value="Mismatch repair endonuclease pms1, putative"/>
    <property type="match status" value="1"/>
</dbReference>
<dbReference type="GO" id="GO:0016887">
    <property type="term" value="F:ATP hydrolysis activity"/>
    <property type="evidence" value="ECO:0007669"/>
    <property type="project" value="InterPro"/>
</dbReference>
<comment type="similarity">
    <text evidence="1">Belongs to the DNA mismatch repair MutL/HexB family.</text>
</comment>
<dbReference type="FunFam" id="3.30.230.10:FF:000070">
    <property type="entry name" value="mismatch repair endonuclease PMS2"/>
    <property type="match status" value="1"/>
</dbReference>
<dbReference type="SUPFAM" id="SSF118116">
    <property type="entry name" value="DNA mismatch repair protein MutL"/>
    <property type="match status" value="1"/>
</dbReference>
<dbReference type="Gene3D" id="1.20.1250.20">
    <property type="entry name" value="MFS general substrate transporter like domains"/>
    <property type="match status" value="1"/>
</dbReference>
<dbReference type="InterPro" id="IPR014721">
    <property type="entry name" value="Ribsml_uS5_D2-typ_fold_subgr"/>
</dbReference>
<evidence type="ECO:0000313" key="7">
    <source>
        <dbReference type="EMBL" id="JAD05988.1"/>
    </source>
</evidence>
<dbReference type="InterPro" id="IPR002099">
    <property type="entry name" value="MutL/Mlh/PMS"/>
</dbReference>
<dbReference type="Gene3D" id="3.30.1540.20">
    <property type="entry name" value="MutL, C-terminal domain, dimerisation subdomain"/>
    <property type="match status" value="1"/>
</dbReference>
<protein>
    <submittedName>
        <fullName evidence="7">Mismatch repair endonuclease PMS2</fullName>
    </submittedName>
</protein>
<dbReference type="InterPro" id="IPR020568">
    <property type="entry name" value="Ribosomal_Su5_D2-typ_SF"/>
</dbReference>
<dbReference type="Pfam" id="PF08676">
    <property type="entry name" value="MutL_C"/>
    <property type="match status" value="1"/>
</dbReference>
<keyword evidence="4" id="KW-1133">Transmembrane helix</keyword>
<dbReference type="Gene3D" id="3.30.230.10">
    <property type="match status" value="1"/>
</dbReference>
<dbReference type="PROSITE" id="PS00058">
    <property type="entry name" value="DNA_MISMATCH_REPAIR_1"/>
    <property type="match status" value="1"/>
</dbReference>
<dbReference type="AlphaFoldDB" id="A0A0A1X5P1"/>
<dbReference type="InterPro" id="IPR014762">
    <property type="entry name" value="DNA_mismatch_repair_CS"/>
</dbReference>
<dbReference type="SMART" id="SM00853">
    <property type="entry name" value="MutL_C"/>
    <property type="match status" value="1"/>
</dbReference>
<evidence type="ECO:0000259" key="5">
    <source>
        <dbReference type="SMART" id="SM00853"/>
    </source>
</evidence>
<gene>
    <name evidence="7" type="primary">Pms2</name>
    <name evidence="7" type="ORF">g.26492</name>
</gene>
<dbReference type="PANTHER" id="PTHR10073">
    <property type="entry name" value="DNA MISMATCH REPAIR PROTEIN MLH, PMS, MUTL"/>
    <property type="match status" value="1"/>
</dbReference>
<keyword evidence="2" id="KW-0227">DNA damage</keyword>
<keyword evidence="4" id="KW-0472">Membrane</keyword>
<dbReference type="GO" id="GO:0005524">
    <property type="term" value="F:ATP binding"/>
    <property type="evidence" value="ECO:0007669"/>
    <property type="project" value="InterPro"/>
</dbReference>
<dbReference type="CDD" id="cd16926">
    <property type="entry name" value="HATPase_MutL-MLH-PMS-like"/>
    <property type="match status" value="1"/>
</dbReference>
<dbReference type="Pfam" id="PF01119">
    <property type="entry name" value="DNA_mis_repair"/>
    <property type="match status" value="1"/>
</dbReference>
<dbReference type="InterPro" id="IPR036259">
    <property type="entry name" value="MFS_trans_sf"/>
</dbReference>
<dbReference type="CDD" id="cd03484">
    <property type="entry name" value="MutL_Trans_hPMS_2_like"/>
    <property type="match status" value="1"/>
</dbReference>
<dbReference type="GO" id="GO:0006298">
    <property type="term" value="P:mismatch repair"/>
    <property type="evidence" value="ECO:0007669"/>
    <property type="project" value="InterPro"/>
</dbReference>
<dbReference type="GO" id="GO:0022857">
    <property type="term" value="F:transmembrane transporter activity"/>
    <property type="evidence" value="ECO:0007669"/>
    <property type="project" value="InterPro"/>
</dbReference>
<organism evidence="7">
    <name type="scientific">Zeugodacus cucurbitae</name>
    <name type="common">Melon fruit fly</name>
    <name type="synonym">Bactrocera cucurbitae</name>
    <dbReference type="NCBI Taxonomy" id="28588"/>
    <lineage>
        <taxon>Eukaryota</taxon>
        <taxon>Metazoa</taxon>
        <taxon>Ecdysozoa</taxon>
        <taxon>Arthropoda</taxon>
        <taxon>Hexapoda</taxon>
        <taxon>Insecta</taxon>
        <taxon>Pterygota</taxon>
        <taxon>Neoptera</taxon>
        <taxon>Endopterygota</taxon>
        <taxon>Diptera</taxon>
        <taxon>Brachycera</taxon>
        <taxon>Muscomorpha</taxon>
        <taxon>Tephritoidea</taxon>
        <taxon>Tephritidae</taxon>
        <taxon>Zeugodacus</taxon>
        <taxon>Zeugodacus</taxon>
    </lineage>
</organism>
<reference evidence="7" key="1">
    <citation type="submission" date="2014-11" db="EMBL/GenBank/DDBJ databases">
        <authorList>
            <person name="Geib S."/>
        </authorList>
    </citation>
    <scope>NUCLEOTIDE SEQUENCE</scope>
</reference>
<keyword evidence="7" id="KW-0540">Nuclease</keyword>
<proteinExistence type="inferred from homology"/>
<evidence type="ECO:0000256" key="2">
    <source>
        <dbReference type="ARBA" id="ARBA00022763"/>
    </source>
</evidence>
<dbReference type="GO" id="GO:0032389">
    <property type="term" value="C:MutLalpha complex"/>
    <property type="evidence" value="ECO:0007669"/>
    <property type="project" value="TreeGrafter"/>
</dbReference>
<dbReference type="InterPro" id="IPR037198">
    <property type="entry name" value="MutL_C_sf"/>
</dbReference>
<dbReference type="SUPFAM" id="SSF103473">
    <property type="entry name" value="MFS general substrate transporter"/>
    <property type="match status" value="1"/>
</dbReference>
<dbReference type="InterPro" id="IPR038973">
    <property type="entry name" value="MutL/Mlh/Pms-like"/>
</dbReference>
<feature type="domain" description="DNA mismatch repair protein S5" evidence="6">
    <location>
        <begin position="229"/>
        <end position="385"/>
    </location>
</feature>
<dbReference type="GO" id="GO:0016020">
    <property type="term" value="C:membrane"/>
    <property type="evidence" value="ECO:0007669"/>
    <property type="project" value="UniProtKB-SubCell"/>
</dbReference>
<evidence type="ECO:0000256" key="4">
    <source>
        <dbReference type="SAM" id="Phobius"/>
    </source>
</evidence>
<accession>A0A0A1X5P1</accession>
<dbReference type="InterPro" id="IPR014790">
    <property type="entry name" value="MutL_C"/>
</dbReference>
<keyword evidence="7" id="KW-0378">Hydrolase</keyword>
<feature type="transmembrane region" description="Helical" evidence="4">
    <location>
        <begin position="924"/>
        <end position="945"/>
    </location>
</feature>
<keyword evidence="7" id="KW-0255">Endonuclease</keyword>
<dbReference type="GO" id="GO:0004519">
    <property type="term" value="F:endonuclease activity"/>
    <property type="evidence" value="ECO:0007669"/>
    <property type="project" value="UniProtKB-KW"/>
</dbReference>
<keyword evidence="4" id="KW-0812">Transmembrane</keyword>
<evidence type="ECO:0000259" key="6">
    <source>
        <dbReference type="SMART" id="SM01340"/>
    </source>
</evidence>
<dbReference type="PANTHER" id="PTHR10073:SF52">
    <property type="entry name" value="MISMATCH REPAIR ENDONUCLEASE PMS2"/>
    <property type="match status" value="1"/>
</dbReference>
<dbReference type="SMART" id="SM01340">
    <property type="entry name" value="DNA_mis_repair"/>
    <property type="match status" value="1"/>
</dbReference>
<feature type="domain" description="MutL C-terminal dimerisation" evidence="5">
    <location>
        <begin position="690"/>
        <end position="835"/>
    </location>
</feature>
<dbReference type="SUPFAM" id="SSF54211">
    <property type="entry name" value="Ribosomal protein S5 domain 2-like"/>
    <property type="match status" value="1"/>
</dbReference>
<name>A0A0A1X5P1_ZEUCU</name>
<dbReference type="InterPro" id="IPR036890">
    <property type="entry name" value="HATPase_C_sf"/>
</dbReference>